<dbReference type="PANTHER" id="PTHR33695">
    <property type="entry name" value="LIPOPROTEIN SIGNAL PEPTIDASE"/>
    <property type="match status" value="1"/>
</dbReference>
<proteinExistence type="inferred from homology"/>
<dbReference type="AlphaFoldDB" id="A0A3N2D2W4"/>
<evidence type="ECO:0000256" key="4">
    <source>
        <dbReference type="ARBA" id="ARBA00022692"/>
    </source>
</evidence>
<comment type="subcellular location">
    <subcellularLocation>
        <location evidence="9">Cell membrane</location>
        <topology evidence="9">Multi-pass membrane protein</topology>
    </subcellularLocation>
</comment>
<keyword evidence="8 9" id="KW-0472">Membrane</keyword>
<evidence type="ECO:0000256" key="1">
    <source>
        <dbReference type="ARBA" id="ARBA00006139"/>
    </source>
</evidence>
<dbReference type="GO" id="GO:0006508">
    <property type="term" value="P:proteolysis"/>
    <property type="evidence" value="ECO:0007669"/>
    <property type="project" value="UniProtKB-KW"/>
</dbReference>
<feature type="transmembrane region" description="Helical" evidence="9">
    <location>
        <begin position="86"/>
        <end position="112"/>
    </location>
</feature>
<dbReference type="GO" id="GO:0004190">
    <property type="term" value="F:aspartic-type endopeptidase activity"/>
    <property type="evidence" value="ECO:0007669"/>
    <property type="project" value="UniProtKB-UniRule"/>
</dbReference>
<dbReference type="EMBL" id="RKHQ01000002">
    <property type="protein sequence ID" value="ROR93834.1"/>
    <property type="molecule type" value="Genomic_DNA"/>
</dbReference>
<dbReference type="Proteomes" id="UP000275356">
    <property type="component" value="Unassembled WGS sequence"/>
</dbReference>
<evidence type="ECO:0000313" key="13">
    <source>
        <dbReference type="Proteomes" id="UP000275356"/>
    </source>
</evidence>
<feature type="active site" evidence="9">
    <location>
        <position position="165"/>
    </location>
</feature>
<comment type="pathway">
    <text evidence="9">Protein modification; lipoprotein biosynthesis (signal peptide cleavage).</text>
</comment>
<keyword evidence="13" id="KW-1185">Reference proteome</keyword>
<accession>A0A3N2D2W4</accession>
<evidence type="ECO:0000256" key="9">
    <source>
        <dbReference type="HAMAP-Rule" id="MF_00161"/>
    </source>
</evidence>
<evidence type="ECO:0000256" key="6">
    <source>
        <dbReference type="ARBA" id="ARBA00022801"/>
    </source>
</evidence>
<dbReference type="EC" id="3.4.23.36" evidence="9"/>
<evidence type="ECO:0000256" key="7">
    <source>
        <dbReference type="ARBA" id="ARBA00022989"/>
    </source>
</evidence>
<keyword evidence="5 9" id="KW-0064">Aspartyl protease</keyword>
<evidence type="ECO:0000256" key="10">
    <source>
        <dbReference type="RuleBase" id="RU004181"/>
    </source>
</evidence>
<dbReference type="PRINTS" id="PR00781">
    <property type="entry name" value="LIPOSIGPTASE"/>
</dbReference>
<dbReference type="HAMAP" id="MF_00161">
    <property type="entry name" value="LspA"/>
    <property type="match status" value="1"/>
</dbReference>
<comment type="function">
    <text evidence="9">This protein specifically catalyzes the removal of signal peptides from prolipoproteins.</text>
</comment>
<protein>
    <recommendedName>
        <fullName evidence="9">Lipoprotein signal peptidase</fullName>
        <ecNumber evidence="9">3.4.23.36</ecNumber>
    </recommendedName>
    <alternativeName>
        <fullName evidence="9">Prolipoprotein signal peptidase</fullName>
    </alternativeName>
    <alternativeName>
        <fullName evidence="9">Signal peptidase II</fullName>
        <shortName evidence="9">SPase II</shortName>
    </alternativeName>
</protein>
<comment type="catalytic activity">
    <reaction evidence="9">
        <text>Release of signal peptides from bacterial membrane prolipoproteins. Hydrolyzes -Xaa-Yaa-Zaa-|-(S,diacylglyceryl)Cys-, in which Xaa is hydrophobic (preferably Leu), and Yaa (Ala or Ser) and Zaa (Gly or Ala) have small, neutral side chains.</text>
        <dbReference type="EC" id="3.4.23.36"/>
    </reaction>
</comment>
<dbReference type="GO" id="GO:0005886">
    <property type="term" value="C:plasma membrane"/>
    <property type="evidence" value="ECO:0007669"/>
    <property type="project" value="UniProtKB-SubCell"/>
</dbReference>
<dbReference type="Pfam" id="PF01252">
    <property type="entry name" value="Peptidase_A8"/>
    <property type="match status" value="1"/>
</dbReference>
<evidence type="ECO:0000256" key="8">
    <source>
        <dbReference type="ARBA" id="ARBA00023136"/>
    </source>
</evidence>
<evidence type="ECO:0000256" key="5">
    <source>
        <dbReference type="ARBA" id="ARBA00022750"/>
    </source>
</evidence>
<comment type="similarity">
    <text evidence="1 9 10">Belongs to the peptidase A8 family.</text>
</comment>
<feature type="transmembrane region" description="Helical" evidence="9">
    <location>
        <begin position="156"/>
        <end position="181"/>
    </location>
</feature>
<keyword evidence="6 9" id="KW-0378">Hydrolase</keyword>
<dbReference type="PANTHER" id="PTHR33695:SF1">
    <property type="entry name" value="LIPOPROTEIN SIGNAL PEPTIDASE"/>
    <property type="match status" value="1"/>
</dbReference>
<evidence type="ECO:0000256" key="2">
    <source>
        <dbReference type="ARBA" id="ARBA00022475"/>
    </source>
</evidence>
<organism evidence="12 13">
    <name type="scientific">Salana multivorans</name>
    <dbReference type="NCBI Taxonomy" id="120377"/>
    <lineage>
        <taxon>Bacteria</taxon>
        <taxon>Bacillati</taxon>
        <taxon>Actinomycetota</taxon>
        <taxon>Actinomycetes</taxon>
        <taxon>Micrococcales</taxon>
        <taxon>Beutenbergiaceae</taxon>
        <taxon>Salana</taxon>
    </lineage>
</organism>
<keyword evidence="7 9" id="KW-1133">Transmembrane helix</keyword>
<evidence type="ECO:0000256" key="3">
    <source>
        <dbReference type="ARBA" id="ARBA00022670"/>
    </source>
</evidence>
<evidence type="ECO:0000256" key="11">
    <source>
        <dbReference type="SAM" id="MobiDB-lite"/>
    </source>
</evidence>
<name>A0A3N2D2W4_9MICO</name>
<feature type="transmembrane region" description="Helical" evidence="9">
    <location>
        <begin position="40"/>
        <end position="66"/>
    </location>
</feature>
<feature type="active site" evidence="9">
    <location>
        <position position="152"/>
    </location>
</feature>
<sequence>MSTETSPATAADAETDTVAAPAVPSGPAAVVPRRSQVGRLAVTAIVVLLLDQLTKAVALLTLTPGVRVPVLGDLLGWQLIFNPGAAFSFGTGVTWVFTVVMAVVSSVVIVLARRVASPWWAVALGAILGGAMGNLVDRLARDPGFGIGHVVDFIDYGVFIGNVADIAIVGAAIGMVLLSLFGSTWDGAAPALVAAEEPAAEPVAETAEDAGEEPLAAEPAAAESDPDAAAAAGAAAERPVAETAEDDVTP</sequence>
<feature type="region of interest" description="Disordered" evidence="11">
    <location>
        <begin position="199"/>
        <end position="250"/>
    </location>
</feature>
<dbReference type="PROSITE" id="PS00855">
    <property type="entry name" value="SPASE_II"/>
    <property type="match status" value="1"/>
</dbReference>
<reference evidence="12 13" key="1">
    <citation type="submission" date="2018-11" db="EMBL/GenBank/DDBJ databases">
        <title>Sequencing the genomes of 1000 actinobacteria strains.</title>
        <authorList>
            <person name="Klenk H.-P."/>
        </authorList>
    </citation>
    <scope>NUCLEOTIDE SEQUENCE [LARGE SCALE GENOMIC DNA]</scope>
    <source>
        <strain evidence="12 13">DSM 13521</strain>
    </source>
</reference>
<dbReference type="UniPathway" id="UPA00665"/>
<keyword evidence="4 9" id="KW-0812">Transmembrane</keyword>
<comment type="caution">
    <text evidence="12">The sequence shown here is derived from an EMBL/GenBank/DDBJ whole genome shotgun (WGS) entry which is preliminary data.</text>
</comment>
<gene>
    <name evidence="9" type="primary">lspA</name>
    <name evidence="12" type="ORF">EDD28_3262</name>
</gene>
<dbReference type="InterPro" id="IPR001872">
    <property type="entry name" value="Peptidase_A8"/>
</dbReference>
<keyword evidence="3 9" id="KW-0645">Protease</keyword>
<feature type="transmembrane region" description="Helical" evidence="9">
    <location>
        <begin position="119"/>
        <end position="136"/>
    </location>
</feature>
<keyword evidence="2 9" id="KW-1003">Cell membrane</keyword>
<feature type="compositionally biased region" description="Low complexity" evidence="11">
    <location>
        <begin position="213"/>
        <end position="242"/>
    </location>
</feature>
<evidence type="ECO:0000313" key="12">
    <source>
        <dbReference type="EMBL" id="ROR93834.1"/>
    </source>
</evidence>
<dbReference type="OrthoDB" id="4308908at2"/>
<dbReference type="RefSeq" id="WP_123740984.1">
    <property type="nucleotide sequence ID" value="NZ_RKHQ01000002.1"/>
</dbReference>